<evidence type="ECO:0000259" key="3">
    <source>
        <dbReference type="Pfam" id="PF25137"/>
    </source>
</evidence>
<keyword evidence="1" id="KW-0560">Oxidoreductase</keyword>
<dbReference type="SUPFAM" id="SSF56796">
    <property type="entry name" value="Dehydroquinate synthase-like"/>
    <property type="match status" value="1"/>
</dbReference>
<dbReference type="InterPro" id="IPR018211">
    <property type="entry name" value="ADH_Fe_CS"/>
</dbReference>
<dbReference type="STRING" id="764103.G7DU38"/>
<dbReference type="CDD" id="cd08192">
    <property type="entry name" value="MAR-like"/>
    <property type="match status" value="1"/>
</dbReference>
<evidence type="ECO:0000313" key="4">
    <source>
        <dbReference type="EMBL" id="GAA94098.1"/>
    </source>
</evidence>
<gene>
    <name evidence="4" type="primary">Mo00745</name>
    <name evidence="4" type="ORF">E5Q_00745</name>
</gene>
<accession>G7DU38</accession>
<dbReference type="GO" id="GO:0046872">
    <property type="term" value="F:metal ion binding"/>
    <property type="evidence" value="ECO:0007669"/>
    <property type="project" value="InterPro"/>
</dbReference>
<feature type="domain" description="Alcohol dehydrogenase iron-type/glycerol dehydrogenase GldA" evidence="2">
    <location>
        <begin position="16"/>
        <end position="175"/>
    </location>
</feature>
<comment type="caution">
    <text evidence="4">The sequence shown here is derived from an EMBL/GenBank/DDBJ whole genome shotgun (WGS) entry which is preliminary data.</text>
</comment>
<reference evidence="4 5" key="1">
    <citation type="journal article" date="2011" name="J. Gen. Appl. Microbiol.">
        <title>Draft genome sequencing of the enigmatic basidiomycete Mixia osmundae.</title>
        <authorList>
            <person name="Nishida H."/>
            <person name="Nagatsuka Y."/>
            <person name="Sugiyama J."/>
        </authorList>
    </citation>
    <scope>NUCLEOTIDE SEQUENCE [LARGE SCALE GENOMIC DNA]</scope>
    <source>
        <strain evidence="5">CBS 9802 / IAM 14324 / JCM 22182 / KY 12970</strain>
    </source>
</reference>
<dbReference type="Gene3D" id="1.20.1090.10">
    <property type="entry name" value="Dehydroquinate synthase-like - alpha domain"/>
    <property type="match status" value="1"/>
</dbReference>
<sequence length="401" mass="42367">MSSGTYNPTHVQAVEYGPGSISKLSGLVKQVYATVYPGSSDSPKVLVLTGNSLKTKTPVIGKIEEQLKQEGLYGATFSSIGQHAPIAGIREAVKLVKDQKINVIVGVGGGSPIDAGKAIAHFSAEELGGPVMPQVAVPTTLSAAECTQNAGFSSEKGDKTGVAGPLLVPRALIYDAELTKYTPERLWLSTGIRALDHAVECQYRPQAQVPVKQIALFAINTLFTQLLASKADPDNLEARTALQIAAFQSLWPNALRTPLGPSHGLGHKLGATYSIPHGICSCLTLAACVRVLAHTLQPADKACLANIVQFLPAEFQPTQSASFYSPLSGRTSSEELTTKATQVADAIDSLLAKLGLTVRLSGFKVPEQDRAKMAEAVGTAVKDFEGMPTSDQFTRMLDTIA</sequence>
<dbReference type="InParanoid" id="G7DU38"/>
<dbReference type="EMBL" id="BABT02000028">
    <property type="protein sequence ID" value="GAA94098.1"/>
    <property type="molecule type" value="Genomic_DNA"/>
</dbReference>
<proteinExistence type="predicted"/>
<dbReference type="Pfam" id="PF25137">
    <property type="entry name" value="ADH_Fe_C"/>
    <property type="match status" value="1"/>
</dbReference>
<dbReference type="OMA" id="MNGFDKG"/>
<evidence type="ECO:0000259" key="2">
    <source>
        <dbReference type="Pfam" id="PF00465"/>
    </source>
</evidence>
<dbReference type="PANTHER" id="PTHR11496">
    <property type="entry name" value="ALCOHOL DEHYDROGENASE"/>
    <property type="match status" value="1"/>
</dbReference>
<protein>
    <submittedName>
        <fullName evidence="4">Uncharacterized protein</fullName>
    </submittedName>
</protein>
<keyword evidence="5" id="KW-1185">Reference proteome</keyword>
<dbReference type="AlphaFoldDB" id="G7DU38"/>
<dbReference type="Gene3D" id="3.40.50.1970">
    <property type="match status" value="1"/>
</dbReference>
<evidence type="ECO:0000313" key="5">
    <source>
        <dbReference type="Proteomes" id="UP000009131"/>
    </source>
</evidence>
<dbReference type="InterPro" id="IPR001670">
    <property type="entry name" value="ADH_Fe/GldA"/>
</dbReference>
<dbReference type="PANTHER" id="PTHR11496:SF97">
    <property type="entry name" value="ALCOHOL DEHYDROGENASE IRON-TYPE_GLYCEROL DEHYDROGENASE GLDA DOMAIN-CONTAINING PROTEIN"/>
    <property type="match status" value="1"/>
</dbReference>
<dbReference type="Proteomes" id="UP000009131">
    <property type="component" value="Unassembled WGS sequence"/>
</dbReference>
<dbReference type="PROSITE" id="PS00060">
    <property type="entry name" value="ADH_IRON_2"/>
    <property type="match status" value="1"/>
</dbReference>
<dbReference type="GO" id="GO:0005739">
    <property type="term" value="C:mitochondrion"/>
    <property type="evidence" value="ECO:0007669"/>
    <property type="project" value="TreeGrafter"/>
</dbReference>
<dbReference type="InterPro" id="IPR056798">
    <property type="entry name" value="ADH_Fe_C"/>
</dbReference>
<feature type="domain" description="Fe-containing alcohol dehydrogenase-like C-terminal" evidence="3">
    <location>
        <begin position="189"/>
        <end position="377"/>
    </location>
</feature>
<organism evidence="4 5">
    <name type="scientific">Mixia osmundae (strain CBS 9802 / IAM 14324 / JCM 22182 / KY 12970)</name>
    <dbReference type="NCBI Taxonomy" id="764103"/>
    <lineage>
        <taxon>Eukaryota</taxon>
        <taxon>Fungi</taxon>
        <taxon>Dikarya</taxon>
        <taxon>Basidiomycota</taxon>
        <taxon>Pucciniomycotina</taxon>
        <taxon>Mixiomycetes</taxon>
        <taxon>Mixiales</taxon>
        <taxon>Mixiaceae</taxon>
        <taxon>Mixia</taxon>
    </lineage>
</organism>
<dbReference type="OrthoDB" id="3360544at2759"/>
<dbReference type="Pfam" id="PF00465">
    <property type="entry name" value="Fe-ADH"/>
    <property type="match status" value="1"/>
</dbReference>
<reference evidence="4 5" key="2">
    <citation type="journal article" date="2012" name="Open Biol.">
        <title>Characteristics of nucleosomes and linker DNA regions on the genome of the basidiomycete Mixia osmundae revealed by mono- and dinucleosome mapping.</title>
        <authorList>
            <person name="Nishida H."/>
            <person name="Kondo S."/>
            <person name="Matsumoto T."/>
            <person name="Suzuki Y."/>
            <person name="Yoshikawa H."/>
            <person name="Taylor T.D."/>
            <person name="Sugiyama J."/>
        </authorList>
    </citation>
    <scope>NUCLEOTIDE SEQUENCE [LARGE SCALE GENOMIC DNA]</scope>
    <source>
        <strain evidence="5">CBS 9802 / IAM 14324 / JCM 22182 / KY 12970</strain>
    </source>
</reference>
<dbReference type="InterPro" id="IPR039697">
    <property type="entry name" value="Alcohol_dehydrogenase_Fe"/>
</dbReference>
<dbReference type="GO" id="GO:0004022">
    <property type="term" value="F:alcohol dehydrogenase (NAD+) activity"/>
    <property type="evidence" value="ECO:0007669"/>
    <property type="project" value="TreeGrafter"/>
</dbReference>
<dbReference type="eggNOG" id="KOG3857">
    <property type="taxonomic scope" value="Eukaryota"/>
</dbReference>
<dbReference type="HOGENOM" id="CLU_007207_0_2_1"/>
<dbReference type="RefSeq" id="XP_014569541.1">
    <property type="nucleotide sequence ID" value="XM_014714055.1"/>
</dbReference>
<evidence type="ECO:0000256" key="1">
    <source>
        <dbReference type="ARBA" id="ARBA00023002"/>
    </source>
</evidence>
<name>G7DU38_MIXOS</name>